<comment type="caution">
    <text evidence="1">The sequence shown here is derived from an EMBL/GenBank/DDBJ whole genome shotgun (WGS) entry which is preliminary data.</text>
</comment>
<dbReference type="Proteomes" id="UP001642406">
    <property type="component" value="Unassembled WGS sequence"/>
</dbReference>
<accession>A0ABP0B8V8</accession>
<proteinExistence type="predicted"/>
<protein>
    <submittedName>
        <fullName evidence="1">Uncharacterized protein</fullName>
    </submittedName>
</protein>
<reference evidence="1 2" key="1">
    <citation type="submission" date="2024-01" db="EMBL/GenBank/DDBJ databases">
        <authorList>
            <person name="Allen C."/>
            <person name="Tagirdzhanova G."/>
        </authorList>
    </citation>
    <scope>NUCLEOTIDE SEQUENCE [LARGE SCALE GENOMIC DNA]</scope>
</reference>
<dbReference type="PANTHER" id="PTHR28180">
    <property type="entry name" value="CONSERVED MITOCHONDRIAL PROTEIN-RELATED"/>
    <property type="match status" value="1"/>
</dbReference>
<dbReference type="InterPro" id="IPR029032">
    <property type="entry name" value="AhpD-like"/>
</dbReference>
<gene>
    <name evidence="1" type="ORF">SBRCBS47491_002667</name>
</gene>
<name>A0ABP0B8V8_9PEZI</name>
<keyword evidence="2" id="KW-1185">Reference proteome</keyword>
<dbReference type="Gene3D" id="1.20.1290.10">
    <property type="entry name" value="AhpD-like"/>
    <property type="match status" value="1"/>
</dbReference>
<evidence type="ECO:0000313" key="1">
    <source>
        <dbReference type="EMBL" id="CAK7215955.1"/>
    </source>
</evidence>
<dbReference type="InterPro" id="IPR052999">
    <property type="entry name" value="PTS1_Protein"/>
</dbReference>
<sequence length="257" mass="27388">MADFSAKYVATNNRKGAPEYDKVFIDSLREQLLKDAPELISISDAILAAIAIGAHRADVATRLFEQAIVPVVDDKVAVLKTLNLSRAVLMIVWPFVGIPWCVPAALGIVDVLRRHNVEDVVLGDGGGNIKTPQINDSTKDAGQQLLGRTYQNVNNGEVQEMLRTFFPDFAHLTWTVVFGCALAGTTATGILEEKQTQLVLATATVASGALRQARSHLKAAVGLGISASAAAAVSRAAVSFSTWNGVEITGVSEDDLY</sequence>
<organism evidence="1 2">
    <name type="scientific">Sporothrix bragantina</name>
    <dbReference type="NCBI Taxonomy" id="671064"/>
    <lineage>
        <taxon>Eukaryota</taxon>
        <taxon>Fungi</taxon>
        <taxon>Dikarya</taxon>
        <taxon>Ascomycota</taxon>
        <taxon>Pezizomycotina</taxon>
        <taxon>Sordariomycetes</taxon>
        <taxon>Sordariomycetidae</taxon>
        <taxon>Ophiostomatales</taxon>
        <taxon>Ophiostomataceae</taxon>
        <taxon>Sporothrix</taxon>
    </lineage>
</organism>
<dbReference type="EMBL" id="CAWUHC010000016">
    <property type="protein sequence ID" value="CAK7215955.1"/>
    <property type="molecule type" value="Genomic_DNA"/>
</dbReference>
<dbReference type="SUPFAM" id="SSF69118">
    <property type="entry name" value="AhpD-like"/>
    <property type="match status" value="1"/>
</dbReference>
<evidence type="ECO:0000313" key="2">
    <source>
        <dbReference type="Proteomes" id="UP001642406"/>
    </source>
</evidence>